<proteinExistence type="predicted"/>
<evidence type="ECO:0000313" key="1">
    <source>
        <dbReference type="EMBL" id="CAG9178468.1"/>
    </source>
</evidence>
<evidence type="ECO:0008006" key="3">
    <source>
        <dbReference type="Google" id="ProtNLM"/>
    </source>
</evidence>
<reference evidence="1 2" key="1">
    <citation type="submission" date="2021-08" db="EMBL/GenBank/DDBJ databases">
        <authorList>
            <person name="Peeters C."/>
        </authorList>
    </citation>
    <scope>NUCLEOTIDE SEQUENCE [LARGE SCALE GENOMIC DNA]</scope>
    <source>
        <strain evidence="1 2">LMG 21510</strain>
    </source>
</reference>
<dbReference type="Pfam" id="PF09907">
    <property type="entry name" value="HigB_toxin"/>
    <property type="match status" value="1"/>
</dbReference>
<dbReference type="EMBL" id="CAJZAH010000003">
    <property type="protein sequence ID" value="CAG9178468.1"/>
    <property type="molecule type" value="Genomic_DNA"/>
</dbReference>
<name>A0ABM8XED6_9BURK</name>
<evidence type="ECO:0000313" key="2">
    <source>
        <dbReference type="Proteomes" id="UP000721236"/>
    </source>
</evidence>
<organism evidence="1 2">
    <name type="scientific">Cupriavidus respiraculi</name>
    <dbReference type="NCBI Taxonomy" id="195930"/>
    <lineage>
        <taxon>Bacteria</taxon>
        <taxon>Pseudomonadati</taxon>
        <taxon>Pseudomonadota</taxon>
        <taxon>Betaproteobacteria</taxon>
        <taxon>Burkholderiales</taxon>
        <taxon>Burkholderiaceae</taxon>
        <taxon>Cupriavidus</taxon>
    </lineage>
</organism>
<comment type="caution">
    <text evidence="1">The sequence shown here is derived from an EMBL/GenBank/DDBJ whole genome shotgun (WGS) entry which is preliminary data.</text>
</comment>
<gene>
    <name evidence="1" type="ORF">LMG21510_03593</name>
</gene>
<dbReference type="RefSeq" id="WP_224043100.1">
    <property type="nucleotide sequence ID" value="NZ_CAJZAH010000003.1"/>
</dbReference>
<accession>A0ABM8XED6</accession>
<dbReference type="InterPro" id="IPR018669">
    <property type="entry name" value="Toxin_HigB"/>
</dbReference>
<keyword evidence="2" id="KW-1185">Reference proteome</keyword>
<dbReference type="Proteomes" id="UP000721236">
    <property type="component" value="Unassembled WGS sequence"/>
</dbReference>
<protein>
    <recommendedName>
        <fullName evidence="3">Type II toxin-antitoxin system HigB family toxin</fullName>
    </recommendedName>
</protein>
<sequence length="101" mass="11542">MRIVAKKPLLDFFAAHPDARQPLLAWHEEASRAKWATPQDIKDRYVSASFIGNNRVVFNIGGNKYRLVAAVAYWVGIVYVKFIGTHRQYDHIDAATVELEQ</sequence>